<keyword evidence="5" id="KW-0812">Transmembrane</keyword>
<keyword evidence="3" id="KW-0813">Transport</keyword>
<dbReference type="RefSeq" id="WP_087286379.1">
    <property type="nucleotide sequence ID" value="NZ_NFJD01000001.1"/>
</dbReference>
<dbReference type="GO" id="GO:0015288">
    <property type="term" value="F:porin activity"/>
    <property type="evidence" value="ECO:0007669"/>
    <property type="project" value="TreeGrafter"/>
</dbReference>
<evidence type="ECO:0008006" key="11">
    <source>
        <dbReference type="Google" id="ProtNLM"/>
    </source>
</evidence>
<dbReference type="GO" id="GO:0009279">
    <property type="term" value="C:cell outer membrane"/>
    <property type="evidence" value="ECO:0007669"/>
    <property type="project" value="UniProtKB-SubCell"/>
</dbReference>
<keyword evidence="8" id="KW-0732">Signal</keyword>
<reference evidence="10" key="1">
    <citation type="submission" date="2017-04" db="EMBL/GenBank/DDBJ databases">
        <title>Function of individual gut microbiota members based on whole genome sequencing of pure cultures obtained from chicken caecum.</title>
        <authorList>
            <person name="Medvecky M."/>
            <person name="Cejkova D."/>
            <person name="Polansky O."/>
            <person name="Karasova D."/>
            <person name="Kubasova T."/>
            <person name="Cizek A."/>
            <person name="Rychlik I."/>
        </authorList>
    </citation>
    <scope>NUCLEOTIDE SEQUENCE [LARGE SCALE GENOMIC DNA]</scope>
    <source>
        <strain evidence="10">An273</strain>
    </source>
</reference>
<dbReference type="Proteomes" id="UP000196368">
    <property type="component" value="Unassembled WGS sequence"/>
</dbReference>
<organism evidence="9 10">
    <name type="scientific">Candidatus Avelusimicrobium gallicola</name>
    <dbReference type="NCBI Taxonomy" id="2562704"/>
    <lineage>
        <taxon>Bacteria</taxon>
        <taxon>Pseudomonadati</taxon>
        <taxon>Elusimicrobiota</taxon>
        <taxon>Elusimicrobia</taxon>
        <taxon>Elusimicrobiales</taxon>
        <taxon>Elusimicrobiaceae</taxon>
        <taxon>Candidatus Avelusimicrobium</taxon>
    </lineage>
</organism>
<comment type="similarity">
    <text evidence="2">Belongs to the outer membrane factor (OMF) (TC 1.B.17) family.</text>
</comment>
<protein>
    <recommendedName>
        <fullName evidence="11">Transporter</fullName>
    </recommendedName>
</protein>
<evidence type="ECO:0000256" key="5">
    <source>
        <dbReference type="ARBA" id="ARBA00022692"/>
    </source>
</evidence>
<evidence type="ECO:0000256" key="4">
    <source>
        <dbReference type="ARBA" id="ARBA00022452"/>
    </source>
</evidence>
<evidence type="ECO:0000313" key="10">
    <source>
        <dbReference type="Proteomes" id="UP000196368"/>
    </source>
</evidence>
<dbReference type="SUPFAM" id="SSF56954">
    <property type="entry name" value="Outer membrane efflux proteins (OEP)"/>
    <property type="match status" value="1"/>
</dbReference>
<dbReference type="InterPro" id="IPR003423">
    <property type="entry name" value="OMP_efflux"/>
</dbReference>
<name>A0A1Y4DLY3_9BACT</name>
<evidence type="ECO:0000256" key="2">
    <source>
        <dbReference type="ARBA" id="ARBA00007613"/>
    </source>
</evidence>
<keyword evidence="6" id="KW-0472">Membrane</keyword>
<evidence type="ECO:0000256" key="3">
    <source>
        <dbReference type="ARBA" id="ARBA00022448"/>
    </source>
</evidence>
<dbReference type="Pfam" id="PF02321">
    <property type="entry name" value="OEP"/>
    <property type="match status" value="2"/>
</dbReference>
<keyword evidence="4" id="KW-1134">Transmembrane beta strand</keyword>
<dbReference type="PANTHER" id="PTHR30026">
    <property type="entry name" value="OUTER MEMBRANE PROTEIN TOLC"/>
    <property type="match status" value="1"/>
</dbReference>
<evidence type="ECO:0000256" key="6">
    <source>
        <dbReference type="ARBA" id="ARBA00023136"/>
    </source>
</evidence>
<accession>A0A1Y4DLY3</accession>
<keyword evidence="10" id="KW-1185">Reference proteome</keyword>
<sequence>MHKLLGCIFCLFCASAAAGLSFSAQTALAGSVSPQQQDFTLQQYIALYLNYSPQLQTETNKLKIEHNTYKNAFTTAFLPSFSLGVSASETYGRNYHFSSWEDFQHGDSYGQAQGSWNLFNSGKDVLNYKMASLDWQIAQINYDSTVQQYVLEAVQTYYNLLLSQKLLQVYEDDLAVAKKQYEQDSILYENGLKTRSDLLSSDTNWRSSQLSLFSAQNDYANALKNFNIAINRPIEAPARLDENIPQDLPALPPLDQDLTTAIAHRYDARTRRLSLKQSDITQTLGNLNTLPSVFVDLFANTGRGFSTHEKWDYNYGISAGISFDIGFLYFNKYRERKNVRLTNQNAHLEYEQFLRSLRDDVVETRNTLSLKMRSLEISKLRLQAATEKFDATQLKYKNGLMGATDLTVARQELISAQVDYATLLSELTLSRLRYQYALGEQLYDYKPEGL</sequence>
<gene>
    <name evidence="9" type="ORF">B5F75_00600</name>
</gene>
<dbReference type="InterPro" id="IPR051906">
    <property type="entry name" value="TolC-like"/>
</dbReference>
<dbReference type="GO" id="GO:1990281">
    <property type="term" value="C:efflux pump complex"/>
    <property type="evidence" value="ECO:0007669"/>
    <property type="project" value="TreeGrafter"/>
</dbReference>
<feature type="signal peptide" evidence="8">
    <location>
        <begin position="1"/>
        <end position="29"/>
    </location>
</feature>
<evidence type="ECO:0000256" key="1">
    <source>
        <dbReference type="ARBA" id="ARBA00004442"/>
    </source>
</evidence>
<feature type="chain" id="PRO_5012825076" description="Transporter" evidence="8">
    <location>
        <begin position="30"/>
        <end position="450"/>
    </location>
</feature>
<dbReference type="AlphaFoldDB" id="A0A1Y4DLY3"/>
<dbReference type="Gene3D" id="1.20.1600.10">
    <property type="entry name" value="Outer membrane efflux proteins (OEP)"/>
    <property type="match status" value="1"/>
</dbReference>
<evidence type="ECO:0000256" key="7">
    <source>
        <dbReference type="ARBA" id="ARBA00023237"/>
    </source>
</evidence>
<dbReference type="PANTHER" id="PTHR30026:SF20">
    <property type="entry name" value="OUTER MEMBRANE PROTEIN TOLC"/>
    <property type="match status" value="1"/>
</dbReference>
<comment type="subcellular location">
    <subcellularLocation>
        <location evidence="1">Cell outer membrane</location>
    </subcellularLocation>
</comment>
<dbReference type="OrthoDB" id="680214at2"/>
<comment type="caution">
    <text evidence="9">The sequence shown here is derived from an EMBL/GenBank/DDBJ whole genome shotgun (WGS) entry which is preliminary data.</text>
</comment>
<evidence type="ECO:0000256" key="8">
    <source>
        <dbReference type="SAM" id="SignalP"/>
    </source>
</evidence>
<proteinExistence type="inferred from homology"/>
<dbReference type="EMBL" id="NFJD01000001">
    <property type="protein sequence ID" value="OUO57310.1"/>
    <property type="molecule type" value="Genomic_DNA"/>
</dbReference>
<dbReference type="GO" id="GO:0015562">
    <property type="term" value="F:efflux transmembrane transporter activity"/>
    <property type="evidence" value="ECO:0007669"/>
    <property type="project" value="InterPro"/>
</dbReference>
<evidence type="ECO:0000313" key="9">
    <source>
        <dbReference type="EMBL" id="OUO57310.1"/>
    </source>
</evidence>
<keyword evidence="7" id="KW-0998">Cell outer membrane</keyword>